<evidence type="ECO:0000259" key="14">
    <source>
        <dbReference type="PROSITE" id="PS50146"/>
    </source>
</evidence>
<dbReference type="InterPro" id="IPR001206">
    <property type="entry name" value="Diacylglycerol_kinase_cat_dom"/>
</dbReference>
<dbReference type="SMART" id="SM00046">
    <property type="entry name" value="DAGKc"/>
    <property type="match status" value="1"/>
</dbReference>
<dbReference type="InterPro" id="IPR000756">
    <property type="entry name" value="Diacylglycerol_kin_accessory"/>
</dbReference>
<dbReference type="InterPro" id="IPR037607">
    <property type="entry name" value="DGK"/>
</dbReference>
<keyword evidence="6" id="KW-0479">Metal-binding</keyword>
<feature type="transmembrane region" description="Helical" evidence="12">
    <location>
        <begin position="22"/>
        <end position="42"/>
    </location>
</feature>
<dbReference type="Pfam" id="PF00781">
    <property type="entry name" value="DAGK_cat"/>
    <property type="match status" value="1"/>
</dbReference>
<keyword evidence="6" id="KW-0862">Zinc</keyword>
<dbReference type="SMART" id="SM00109">
    <property type="entry name" value="C1"/>
    <property type="match status" value="2"/>
</dbReference>
<dbReference type="Gene3D" id="3.40.50.10330">
    <property type="entry name" value="Probable inorganic polyphosphate/atp-NAD kinase, domain 1"/>
    <property type="match status" value="1"/>
</dbReference>
<evidence type="ECO:0000256" key="10">
    <source>
        <dbReference type="ARBA" id="ARBA00023136"/>
    </source>
</evidence>
<dbReference type="AlphaFoldDB" id="A0AAX6EL91"/>
<comment type="catalytic activity">
    <reaction evidence="11">
        <text>a 1,2-diacyl-sn-glycerol + ATP = a 1,2-diacyl-sn-glycero-3-phosphate + ADP + H(+)</text>
        <dbReference type="Rhea" id="RHEA:10272"/>
        <dbReference type="ChEBI" id="CHEBI:15378"/>
        <dbReference type="ChEBI" id="CHEBI:17815"/>
        <dbReference type="ChEBI" id="CHEBI:30616"/>
        <dbReference type="ChEBI" id="CHEBI:58608"/>
        <dbReference type="ChEBI" id="CHEBI:456216"/>
        <dbReference type="EC" id="2.7.1.107"/>
    </reaction>
</comment>
<proteinExistence type="inferred from homology"/>
<keyword evidence="16" id="KW-1185">Reference proteome</keyword>
<accession>A0AAX6EL91</accession>
<evidence type="ECO:0000256" key="12">
    <source>
        <dbReference type="SAM" id="Phobius"/>
    </source>
</evidence>
<evidence type="ECO:0000256" key="1">
    <source>
        <dbReference type="ARBA" id="ARBA00004370"/>
    </source>
</evidence>
<sequence>MDGYGEDNTRWSGSCPNMADSWLSVFAFLTTVLVGILTALYTSSQWKKISLSWIKVERSKNKQHQNHKAPVAPHVWKIDSGSHSRRLNCCVCLDPILPIQPLGNIITPNYSFNRCDVCGVAAHLACSSNAPKDCKCLSMAGYKHVLHQWAVWWADMVDIPEESLVCSYCEEPCDESFLDSSLVWYCMWCQRLVHVNCHTGMVNEIGDICDLGPLKRLILSPLLVKDLSKPLGDGFFSSFTHGANELASKVREHFKSQSKKYKRHAELLKDLVRSTSTIDSYLDSTRHVEHPPETSQGVDGSFLNGATDHDMEISPGSVPIGQTDGFLIGIRQNYELIDLPPDGRPLLVFINKRSGAQHGDSLRHRLHILLNPVQVFELSREHGPEEGLYMFRKVPHLRILVCGGDGTVGWVLGAIDRQNFESPPPVAILPAGTGNDLARVLSWGGGLGAVGRQGGLFTVLHQIEHAAVTLLDRWKIAIETKEAKTAQVHKFMNNYLGIGCDAKVALDIHNMREENPEKFYNQFLNKMLYAREGAKNIMDRTFADFPWQVRLEVDGVEIEVPEDTEGVIVANIGSYMGGVDLWKNEDENSGNFLLQSMYDKKLELVSVTGTWHLGKLQVGLSRARRLAQGQCIKIQLFAPFPVQVDGEPWFQQPCILEISHYNQGFMLRRADEPLGVAASVVTDVLENAETNRVISTAQKKALLQEMALRLS</sequence>
<dbReference type="PROSITE" id="PS50146">
    <property type="entry name" value="DAGK"/>
    <property type="match status" value="1"/>
</dbReference>
<dbReference type="PROSITE" id="PS50081">
    <property type="entry name" value="ZF_DAG_PE_2"/>
    <property type="match status" value="1"/>
</dbReference>
<dbReference type="PANTHER" id="PTHR11255:SF54">
    <property type="entry name" value="DIACYLGLYCEROL KINASE THETA"/>
    <property type="match status" value="1"/>
</dbReference>
<keyword evidence="4" id="KW-0677">Repeat</keyword>
<keyword evidence="12" id="KW-1133">Transmembrane helix</keyword>
<keyword evidence="7 11" id="KW-0418">Kinase</keyword>
<dbReference type="EC" id="2.7.1.107" evidence="11"/>
<keyword evidence="10 12" id="KW-0472">Membrane</keyword>
<dbReference type="PANTHER" id="PTHR11255">
    <property type="entry name" value="DIACYLGLYCEROL KINASE"/>
    <property type="match status" value="1"/>
</dbReference>
<evidence type="ECO:0000256" key="3">
    <source>
        <dbReference type="ARBA" id="ARBA00022679"/>
    </source>
</evidence>
<dbReference type="GO" id="GO:0004143">
    <property type="term" value="F:ATP-dependent diacylglycerol kinase activity"/>
    <property type="evidence" value="ECO:0007669"/>
    <property type="project" value="UniProtKB-EC"/>
</dbReference>
<evidence type="ECO:0000313" key="16">
    <source>
        <dbReference type="Proteomes" id="UP001140949"/>
    </source>
</evidence>
<feature type="domain" description="DAGKc" evidence="14">
    <location>
        <begin position="341"/>
        <end position="480"/>
    </location>
</feature>
<keyword evidence="9" id="KW-0346">Stress response</keyword>
<protein>
    <recommendedName>
        <fullName evidence="11">Diacylglycerol kinase</fullName>
        <shortName evidence="11">DAG kinase</shortName>
        <ecNumber evidence="11">2.7.1.107</ecNumber>
    </recommendedName>
</protein>
<name>A0AAX6EL91_IRIPA</name>
<keyword evidence="6" id="KW-0863">Zinc-finger</keyword>
<reference evidence="15" key="1">
    <citation type="journal article" date="2023" name="GigaByte">
        <title>Genome assembly of the bearded iris, Iris pallida Lam.</title>
        <authorList>
            <person name="Bruccoleri R.E."/>
            <person name="Oakeley E.J."/>
            <person name="Faust A.M.E."/>
            <person name="Altorfer M."/>
            <person name="Dessus-Babus S."/>
            <person name="Burckhardt D."/>
            <person name="Oertli M."/>
            <person name="Naumann U."/>
            <person name="Petersen F."/>
            <person name="Wong J."/>
        </authorList>
    </citation>
    <scope>NUCLEOTIDE SEQUENCE</scope>
    <source>
        <strain evidence="15">GSM-AAB239-AS_SAM_17_03QT</strain>
    </source>
</reference>
<keyword evidence="12" id="KW-0812">Transmembrane</keyword>
<dbReference type="InterPro" id="IPR002219">
    <property type="entry name" value="PKC_DAG/PE"/>
</dbReference>
<dbReference type="SMART" id="SM00045">
    <property type="entry name" value="DAGKa"/>
    <property type="match status" value="1"/>
</dbReference>
<evidence type="ECO:0000313" key="15">
    <source>
        <dbReference type="EMBL" id="KAJ6804709.1"/>
    </source>
</evidence>
<dbReference type="CDD" id="cd20805">
    <property type="entry name" value="C1_DGK_rpt2"/>
    <property type="match status" value="1"/>
</dbReference>
<evidence type="ECO:0000256" key="11">
    <source>
        <dbReference type="RuleBase" id="RU361128"/>
    </source>
</evidence>
<evidence type="ECO:0000256" key="7">
    <source>
        <dbReference type="ARBA" id="ARBA00022777"/>
    </source>
</evidence>
<dbReference type="GO" id="GO:0016020">
    <property type="term" value="C:membrane"/>
    <property type="evidence" value="ECO:0007669"/>
    <property type="project" value="UniProtKB-SubCell"/>
</dbReference>
<evidence type="ECO:0000256" key="8">
    <source>
        <dbReference type="ARBA" id="ARBA00022840"/>
    </source>
</evidence>
<evidence type="ECO:0000256" key="5">
    <source>
        <dbReference type="ARBA" id="ARBA00022741"/>
    </source>
</evidence>
<comment type="similarity">
    <text evidence="2 11">Belongs to the eukaryotic diacylglycerol kinase family.</text>
</comment>
<dbReference type="Proteomes" id="UP001140949">
    <property type="component" value="Unassembled WGS sequence"/>
</dbReference>
<dbReference type="CDD" id="cd00029">
    <property type="entry name" value="C1"/>
    <property type="match status" value="1"/>
</dbReference>
<evidence type="ECO:0000256" key="2">
    <source>
        <dbReference type="ARBA" id="ARBA00009280"/>
    </source>
</evidence>
<evidence type="ECO:0000256" key="4">
    <source>
        <dbReference type="ARBA" id="ARBA00022737"/>
    </source>
</evidence>
<evidence type="ECO:0000256" key="9">
    <source>
        <dbReference type="ARBA" id="ARBA00023016"/>
    </source>
</evidence>
<keyword evidence="5 11" id="KW-0547">Nucleotide-binding</keyword>
<dbReference type="Gene3D" id="2.60.200.40">
    <property type="match status" value="1"/>
</dbReference>
<organism evidence="15 16">
    <name type="scientific">Iris pallida</name>
    <name type="common">Sweet iris</name>
    <dbReference type="NCBI Taxonomy" id="29817"/>
    <lineage>
        <taxon>Eukaryota</taxon>
        <taxon>Viridiplantae</taxon>
        <taxon>Streptophyta</taxon>
        <taxon>Embryophyta</taxon>
        <taxon>Tracheophyta</taxon>
        <taxon>Spermatophyta</taxon>
        <taxon>Magnoliopsida</taxon>
        <taxon>Liliopsida</taxon>
        <taxon>Asparagales</taxon>
        <taxon>Iridaceae</taxon>
        <taxon>Iridoideae</taxon>
        <taxon>Irideae</taxon>
        <taxon>Iris</taxon>
    </lineage>
</organism>
<comment type="caution">
    <text evidence="15">The sequence shown here is derived from an EMBL/GenBank/DDBJ whole genome shotgun (WGS) entry which is preliminary data.</text>
</comment>
<dbReference type="SUPFAM" id="SSF111331">
    <property type="entry name" value="NAD kinase/diacylglycerol kinase-like"/>
    <property type="match status" value="1"/>
</dbReference>
<dbReference type="Pfam" id="PF00609">
    <property type="entry name" value="DAGK_acc"/>
    <property type="match status" value="1"/>
</dbReference>
<gene>
    <name evidence="15" type="ORF">M6B38_184370</name>
</gene>
<dbReference type="InterPro" id="IPR016064">
    <property type="entry name" value="NAD/diacylglycerol_kinase_sf"/>
</dbReference>
<evidence type="ECO:0000259" key="13">
    <source>
        <dbReference type="PROSITE" id="PS50081"/>
    </source>
</evidence>
<dbReference type="GO" id="GO:0007200">
    <property type="term" value="P:phospholipase C-activating G protein-coupled receptor signaling pathway"/>
    <property type="evidence" value="ECO:0007669"/>
    <property type="project" value="InterPro"/>
</dbReference>
<dbReference type="GO" id="GO:0005524">
    <property type="term" value="F:ATP binding"/>
    <property type="evidence" value="ECO:0007669"/>
    <property type="project" value="UniProtKB-KW"/>
</dbReference>
<dbReference type="FunFam" id="2.60.200.40:FF:000006">
    <property type="entry name" value="Diacylglycerol kinase"/>
    <property type="match status" value="1"/>
</dbReference>
<evidence type="ECO:0000256" key="6">
    <source>
        <dbReference type="ARBA" id="ARBA00022771"/>
    </source>
</evidence>
<dbReference type="Gene3D" id="3.30.60.20">
    <property type="match status" value="1"/>
</dbReference>
<dbReference type="EMBL" id="JANAVB010035817">
    <property type="protein sequence ID" value="KAJ6804709.1"/>
    <property type="molecule type" value="Genomic_DNA"/>
</dbReference>
<dbReference type="GO" id="GO:0008270">
    <property type="term" value="F:zinc ion binding"/>
    <property type="evidence" value="ECO:0007669"/>
    <property type="project" value="UniProtKB-KW"/>
</dbReference>
<feature type="domain" description="Phorbol-ester/DAG-type" evidence="13">
    <location>
        <begin position="73"/>
        <end position="134"/>
    </location>
</feature>
<dbReference type="FunFam" id="3.40.50.10330:FF:000006">
    <property type="entry name" value="Diacylglycerol kinase"/>
    <property type="match status" value="1"/>
</dbReference>
<comment type="subcellular location">
    <subcellularLocation>
        <location evidence="1">Membrane</location>
    </subcellularLocation>
</comment>
<reference evidence="15" key="2">
    <citation type="submission" date="2023-04" db="EMBL/GenBank/DDBJ databases">
        <authorList>
            <person name="Bruccoleri R.E."/>
            <person name="Oakeley E.J."/>
            <person name="Faust A.-M."/>
            <person name="Dessus-Babus S."/>
            <person name="Altorfer M."/>
            <person name="Burckhardt D."/>
            <person name="Oertli M."/>
            <person name="Naumann U."/>
            <person name="Petersen F."/>
            <person name="Wong J."/>
        </authorList>
    </citation>
    <scope>NUCLEOTIDE SEQUENCE</scope>
    <source>
        <strain evidence="15">GSM-AAB239-AS_SAM_17_03QT</strain>
        <tissue evidence="15">Leaf</tissue>
    </source>
</reference>
<dbReference type="InterPro" id="IPR017438">
    <property type="entry name" value="ATP-NAD_kinase_N"/>
</dbReference>
<keyword evidence="8 11" id="KW-0067">ATP-binding</keyword>
<keyword evidence="3 11" id="KW-0808">Transferase</keyword>